<comment type="similarity">
    <text evidence="1">Belongs to the bacterial solute-binding protein ModA family.</text>
</comment>
<dbReference type="PROSITE" id="PS51257">
    <property type="entry name" value="PROKAR_LIPOPROTEIN"/>
    <property type="match status" value="1"/>
</dbReference>
<evidence type="ECO:0000256" key="4">
    <source>
        <dbReference type="PIRSR" id="PIRSR004846-1"/>
    </source>
</evidence>
<organism evidence="6 7">
    <name type="scientific">Haloechinothrix alba</name>
    <dbReference type="NCBI Taxonomy" id="664784"/>
    <lineage>
        <taxon>Bacteria</taxon>
        <taxon>Bacillati</taxon>
        <taxon>Actinomycetota</taxon>
        <taxon>Actinomycetes</taxon>
        <taxon>Pseudonocardiales</taxon>
        <taxon>Pseudonocardiaceae</taxon>
        <taxon>Haloechinothrix</taxon>
    </lineage>
</organism>
<feature type="chain" id="PRO_5012557014" evidence="5">
    <location>
        <begin position="21"/>
        <end position="256"/>
    </location>
</feature>
<dbReference type="OrthoDB" id="9785015at2"/>
<dbReference type="InterPro" id="IPR050682">
    <property type="entry name" value="ModA/WtpA"/>
</dbReference>
<proteinExistence type="inferred from homology"/>
<feature type="binding site" evidence="4">
    <location>
        <position position="38"/>
    </location>
    <ligand>
        <name>molybdate</name>
        <dbReference type="ChEBI" id="CHEBI:36264"/>
    </ligand>
</feature>
<evidence type="ECO:0000256" key="2">
    <source>
        <dbReference type="ARBA" id="ARBA00022723"/>
    </source>
</evidence>
<dbReference type="RefSeq" id="WP_089301504.1">
    <property type="nucleotide sequence ID" value="NZ_FZNW01000010.1"/>
</dbReference>
<feature type="binding site" evidence="4">
    <location>
        <position position="66"/>
    </location>
    <ligand>
        <name>molybdate</name>
        <dbReference type="ChEBI" id="CHEBI:36264"/>
    </ligand>
</feature>
<gene>
    <name evidence="6" type="ORF">SAMN06265360_11076</name>
</gene>
<name>A0A238XDB5_9PSEU</name>
<keyword evidence="2 4" id="KW-0479">Metal-binding</keyword>
<dbReference type="Pfam" id="PF13531">
    <property type="entry name" value="SBP_bac_11"/>
    <property type="match status" value="1"/>
</dbReference>
<feature type="signal peptide" evidence="5">
    <location>
        <begin position="1"/>
        <end position="20"/>
    </location>
</feature>
<dbReference type="PIRSF" id="PIRSF004846">
    <property type="entry name" value="ModA"/>
    <property type="match status" value="1"/>
</dbReference>
<evidence type="ECO:0000256" key="5">
    <source>
        <dbReference type="SAM" id="SignalP"/>
    </source>
</evidence>
<evidence type="ECO:0000313" key="7">
    <source>
        <dbReference type="Proteomes" id="UP000198348"/>
    </source>
</evidence>
<dbReference type="InterPro" id="IPR005950">
    <property type="entry name" value="ModA"/>
</dbReference>
<keyword evidence="4" id="KW-0500">Molybdenum</keyword>
<dbReference type="GO" id="GO:0046872">
    <property type="term" value="F:metal ion binding"/>
    <property type="evidence" value="ECO:0007669"/>
    <property type="project" value="UniProtKB-KW"/>
</dbReference>
<sequence>MRRAFGPLLALALSAVSAVAACAPGGDREVLTVFAASSLTEVLGEVDDSFTAEHPDVDVRVNLAGSSRLAHQLTEGARADVFVSADPVTMRTVAEQGMLADDPEVLATNTLTIATAPGNPHRIAGLDDLADPELHAVTCAVQVPCGRATRRLVRAHDMRLRPASEELSVKAVLQKVLTGDADAGIVYRSDARAAADSVESIDIAGAESVVNEYRIAVLADAAQPRLAREFVRFLRAEPGRRALTAAGFGVDDGRNG</sequence>
<dbReference type="AlphaFoldDB" id="A0A238XDB5"/>
<dbReference type="Gene3D" id="3.40.190.10">
    <property type="entry name" value="Periplasmic binding protein-like II"/>
    <property type="match status" value="2"/>
</dbReference>
<feature type="binding site" evidence="4">
    <location>
        <position position="169"/>
    </location>
    <ligand>
        <name>molybdate</name>
        <dbReference type="ChEBI" id="CHEBI:36264"/>
    </ligand>
</feature>
<dbReference type="EMBL" id="FZNW01000010">
    <property type="protein sequence ID" value="SNR56493.1"/>
    <property type="molecule type" value="Genomic_DNA"/>
</dbReference>
<feature type="binding site" evidence="4">
    <location>
        <position position="187"/>
    </location>
    <ligand>
        <name>molybdate</name>
        <dbReference type="ChEBI" id="CHEBI:36264"/>
    </ligand>
</feature>
<dbReference type="PANTHER" id="PTHR30632">
    <property type="entry name" value="MOLYBDATE-BINDING PERIPLASMIC PROTEIN"/>
    <property type="match status" value="1"/>
</dbReference>
<dbReference type="PANTHER" id="PTHR30632:SF0">
    <property type="entry name" value="SULFATE-BINDING PROTEIN"/>
    <property type="match status" value="1"/>
</dbReference>
<keyword evidence="7" id="KW-1185">Reference proteome</keyword>
<keyword evidence="3 5" id="KW-0732">Signal</keyword>
<evidence type="ECO:0000313" key="6">
    <source>
        <dbReference type="EMBL" id="SNR56493.1"/>
    </source>
</evidence>
<accession>A0A238XDB5</accession>
<dbReference type="GO" id="GO:0030973">
    <property type="term" value="F:molybdate ion binding"/>
    <property type="evidence" value="ECO:0007669"/>
    <property type="project" value="TreeGrafter"/>
</dbReference>
<evidence type="ECO:0000256" key="3">
    <source>
        <dbReference type="ARBA" id="ARBA00022729"/>
    </source>
</evidence>
<evidence type="ECO:0000256" key="1">
    <source>
        <dbReference type="ARBA" id="ARBA00009175"/>
    </source>
</evidence>
<dbReference type="SUPFAM" id="SSF53850">
    <property type="entry name" value="Periplasmic binding protein-like II"/>
    <property type="match status" value="1"/>
</dbReference>
<dbReference type="Proteomes" id="UP000198348">
    <property type="component" value="Unassembled WGS sequence"/>
</dbReference>
<dbReference type="GO" id="GO:0015689">
    <property type="term" value="P:molybdate ion transport"/>
    <property type="evidence" value="ECO:0007669"/>
    <property type="project" value="InterPro"/>
</dbReference>
<reference evidence="7" key="1">
    <citation type="submission" date="2017-06" db="EMBL/GenBank/DDBJ databases">
        <authorList>
            <person name="Varghese N."/>
            <person name="Submissions S."/>
        </authorList>
    </citation>
    <scope>NUCLEOTIDE SEQUENCE [LARGE SCALE GENOMIC DNA]</scope>
    <source>
        <strain evidence="7">DSM 45207</strain>
    </source>
</reference>
<dbReference type="NCBIfam" id="TIGR01256">
    <property type="entry name" value="modA"/>
    <property type="match status" value="1"/>
</dbReference>
<protein>
    <submittedName>
        <fullName evidence="6">Molybdate transport system substrate-binding protein</fullName>
    </submittedName>
</protein>